<gene>
    <name evidence="1" type="ORF">TM448A01214_0022</name>
    <name evidence="2" type="ORF">TM448B03016_0015</name>
</gene>
<dbReference type="EMBL" id="MT144986">
    <property type="protein sequence ID" value="QJI02258.1"/>
    <property type="molecule type" value="Genomic_DNA"/>
</dbReference>
<name>A0A6H1ZM62_9ZZZZ</name>
<organism evidence="1">
    <name type="scientific">viral metagenome</name>
    <dbReference type="NCBI Taxonomy" id="1070528"/>
    <lineage>
        <taxon>unclassified sequences</taxon>
        <taxon>metagenomes</taxon>
        <taxon>organismal metagenomes</taxon>
    </lineage>
</organism>
<evidence type="ECO:0000313" key="2">
    <source>
        <dbReference type="EMBL" id="QJI02258.1"/>
    </source>
</evidence>
<evidence type="ECO:0000313" key="1">
    <source>
        <dbReference type="EMBL" id="QJA49016.1"/>
    </source>
</evidence>
<proteinExistence type="predicted"/>
<dbReference type="EMBL" id="MT144113">
    <property type="protein sequence ID" value="QJA49016.1"/>
    <property type="molecule type" value="Genomic_DNA"/>
</dbReference>
<sequence length="44" mass="5177">MKIEQVNEKFQDSYALKILQEKVNEIIKVLNDSCTPQTPERIEL</sequence>
<accession>A0A6H1ZM62</accession>
<reference evidence="1" key="1">
    <citation type="submission" date="2020-03" db="EMBL/GenBank/DDBJ databases">
        <title>The deep terrestrial virosphere.</title>
        <authorList>
            <person name="Holmfeldt K."/>
            <person name="Nilsson E."/>
            <person name="Simone D."/>
            <person name="Lopez-Fernandez M."/>
            <person name="Wu X."/>
            <person name="de Brujin I."/>
            <person name="Lundin D."/>
            <person name="Andersson A."/>
            <person name="Bertilsson S."/>
            <person name="Dopson M."/>
        </authorList>
    </citation>
    <scope>NUCLEOTIDE SEQUENCE</scope>
    <source>
        <strain evidence="1">TM448A01214</strain>
        <strain evidence="2">TM448B03016</strain>
    </source>
</reference>
<dbReference type="AlphaFoldDB" id="A0A6H1ZM62"/>
<protein>
    <submittedName>
        <fullName evidence="1">Uncharacterized protein</fullName>
    </submittedName>
</protein>